<dbReference type="Proteomes" id="UP000034006">
    <property type="component" value="Unassembled WGS sequence"/>
</dbReference>
<dbReference type="STRING" id="1618387.UW44_C0003G0088"/>
<evidence type="ECO:0000313" key="2">
    <source>
        <dbReference type="Proteomes" id="UP000034006"/>
    </source>
</evidence>
<dbReference type="EMBL" id="LCIH01000003">
    <property type="protein sequence ID" value="KKT52245.1"/>
    <property type="molecule type" value="Genomic_DNA"/>
</dbReference>
<dbReference type="SUPFAM" id="SSF53795">
    <property type="entry name" value="PEP carboxykinase-like"/>
    <property type="match status" value="1"/>
</dbReference>
<organism evidence="1 2">
    <name type="scientific">Candidatus Collierbacteria bacterium GW2011_GWB2_44_22</name>
    <dbReference type="NCBI Taxonomy" id="1618387"/>
    <lineage>
        <taxon>Bacteria</taxon>
        <taxon>Candidatus Collieribacteriota</taxon>
    </lineage>
</organism>
<gene>
    <name evidence="1" type="ORF">UW44_C0003G0088</name>
</gene>
<protein>
    <recommendedName>
        <fullName evidence="3">HPr kinase</fullName>
    </recommendedName>
</protein>
<dbReference type="AlphaFoldDB" id="A0A0G1HZ69"/>
<accession>A0A0G1HZ69</accession>
<evidence type="ECO:0008006" key="3">
    <source>
        <dbReference type="Google" id="ProtNLM"/>
    </source>
</evidence>
<proteinExistence type="predicted"/>
<evidence type="ECO:0000313" key="1">
    <source>
        <dbReference type="EMBL" id="KKT52245.1"/>
    </source>
</evidence>
<name>A0A0G1HZ69_9BACT</name>
<comment type="caution">
    <text evidence="1">The sequence shown here is derived from an EMBL/GenBank/DDBJ whole genome shotgun (WGS) entry which is preliminary data.</text>
</comment>
<reference evidence="1 2" key="1">
    <citation type="journal article" date="2015" name="Nature">
        <title>rRNA introns, odd ribosomes, and small enigmatic genomes across a large radiation of phyla.</title>
        <authorList>
            <person name="Brown C.T."/>
            <person name="Hug L.A."/>
            <person name="Thomas B.C."/>
            <person name="Sharon I."/>
            <person name="Castelle C.J."/>
            <person name="Singh A."/>
            <person name="Wilkins M.J."/>
            <person name="Williams K.H."/>
            <person name="Banfield J.F."/>
        </authorList>
    </citation>
    <scope>NUCLEOTIDE SEQUENCE [LARGE SCALE GENOMIC DNA]</scope>
</reference>
<sequence length="294" mass="32654">MKSLFFQSQTGYKVSFESADISPGETPDEYLIGAYLPGITLTKDNTNVGLSIRFEESPVKQLVRMGDVLIIKDTWNNKFSLDLWHLLYSVFRLDYIKHGFFPVHASCVGKEKMALLVAHSGMGKTTLALRLMNDLDWQIFSGNKTFIDFSRGFHAIAGTKTVSIRSEDFNKYPNLVDDSSAFSDRIAFDLPARHISSSASVPISAIFIVKIDDGQDGIEEIISPSNLHLLYPFFLDTVYADTVLCGGEAVFSGNIDDSSKSRLSAFLRSALNKVKVYNLKGSVSFMADQVKNLT</sequence>